<evidence type="ECO:0000313" key="3">
    <source>
        <dbReference type="Proteomes" id="UP000294656"/>
    </source>
</evidence>
<dbReference type="Gene3D" id="3.90.1300.10">
    <property type="entry name" value="Amidase signature (AS) domain"/>
    <property type="match status" value="1"/>
</dbReference>
<keyword evidence="2" id="KW-0808">Transferase</keyword>
<dbReference type="InterPro" id="IPR023631">
    <property type="entry name" value="Amidase_dom"/>
</dbReference>
<feature type="domain" description="Amidase" evidence="1">
    <location>
        <begin position="297"/>
        <end position="386"/>
    </location>
</feature>
<dbReference type="EMBL" id="SNXC01000012">
    <property type="protein sequence ID" value="TDO97297.1"/>
    <property type="molecule type" value="Genomic_DNA"/>
</dbReference>
<proteinExistence type="predicted"/>
<gene>
    <name evidence="2" type="ORF">DFP79_2114</name>
</gene>
<keyword evidence="3" id="KW-1185">Reference proteome</keyword>
<feature type="domain" description="Amidase" evidence="1">
    <location>
        <begin position="16"/>
        <end position="207"/>
    </location>
</feature>
<dbReference type="Proteomes" id="UP000294656">
    <property type="component" value="Unassembled WGS sequence"/>
</dbReference>
<dbReference type="AlphaFoldDB" id="A0A4R6M7B5"/>
<organism evidence="2 3">
    <name type="scientific">Marinomonas balearica</name>
    <dbReference type="NCBI Taxonomy" id="491947"/>
    <lineage>
        <taxon>Bacteria</taxon>
        <taxon>Pseudomonadati</taxon>
        <taxon>Pseudomonadota</taxon>
        <taxon>Gammaproteobacteria</taxon>
        <taxon>Oceanospirillales</taxon>
        <taxon>Oceanospirillaceae</taxon>
        <taxon>Marinomonas</taxon>
    </lineage>
</organism>
<evidence type="ECO:0000259" key="1">
    <source>
        <dbReference type="Pfam" id="PF01425"/>
    </source>
</evidence>
<dbReference type="RefSeq" id="WP_133503884.1">
    <property type="nucleotide sequence ID" value="NZ_SNXC01000012.1"/>
</dbReference>
<reference evidence="2 3" key="1">
    <citation type="submission" date="2019-03" db="EMBL/GenBank/DDBJ databases">
        <title>Genomic Encyclopedia of Type Strains, Phase III (KMG-III): the genomes of soil and plant-associated and newly described type strains.</title>
        <authorList>
            <person name="Whitman W."/>
        </authorList>
    </citation>
    <scope>NUCLEOTIDE SEQUENCE [LARGE SCALE GENOMIC DNA]</scope>
    <source>
        <strain evidence="2 3">CECT 7378</strain>
    </source>
</reference>
<dbReference type="GO" id="GO:0016740">
    <property type="term" value="F:transferase activity"/>
    <property type="evidence" value="ECO:0007669"/>
    <property type="project" value="UniProtKB-KW"/>
</dbReference>
<accession>A0A4R6M7B5</accession>
<dbReference type="SUPFAM" id="SSF75304">
    <property type="entry name" value="Amidase signature (AS) enzymes"/>
    <property type="match status" value="1"/>
</dbReference>
<protein>
    <submittedName>
        <fullName evidence="2">Asp-tRNA(Asn)/Glu-tRNA(Gln) amidotransferase A subunit family amidase</fullName>
    </submittedName>
</protein>
<name>A0A4R6M7B5_9GAMM</name>
<dbReference type="PANTHER" id="PTHR46310">
    <property type="entry name" value="AMIDASE 1"/>
    <property type="match status" value="1"/>
</dbReference>
<dbReference type="InterPro" id="IPR036928">
    <property type="entry name" value="AS_sf"/>
</dbReference>
<evidence type="ECO:0000313" key="2">
    <source>
        <dbReference type="EMBL" id="TDO97297.1"/>
    </source>
</evidence>
<dbReference type="NCBIfam" id="NF006169">
    <property type="entry name" value="PRK08310.1"/>
    <property type="match status" value="1"/>
</dbReference>
<dbReference type="Pfam" id="PF01425">
    <property type="entry name" value="Amidase"/>
    <property type="match status" value="2"/>
</dbReference>
<dbReference type="OrthoDB" id="8872210at2"/>
<sequence>MDHSITQNPFMPLSDQELKQTERMTCMQDSKGLPLTGMRLAVKDLFHIAGLPTSAGNPTWLATHETPSQTASSVQTLFDHGACFCGKTITDELAYSLNGQNIHYGTPCNPTNPDRLPGGSTSGSAVAVASDFADIGLGTDTGGSIRVPASYNGLFGLRPTHGVIAVDGLVPLAPSFDTVGWLAQDLDHLEATANALLASKHSETIQKILIADNLIQSVEHADQIQTQLDTWLNNSEKTESLEIDLDAWKASETFRTLQGAEILEQHGEWLAEHNPIIAPDIRMRFDWCKSIARDDQKRAATQRDAFTRWIDSELKDAILIIPTTPGRSPLLSTPDDELADYRIHLMNLTAIAGLAGLPQLHLPVCNIDGAPCGLSLIGPRNSDLQLIQQAKVWLTKTTIEG</sequence>
<comment type="caution">
    <text evidence="2">The sequence shown here is derived from an EMBL/GenBank/DDBJ whole genome shotgun (WGS) entry which is preliminary data.</text>
</comment>
<dbReference type="PANTHER" id="PTHR46310:SF7">
    <property type="entry name" value="AMIDASE 1"/>
    <property type="match status" value="1"/>
</dbReference>